<dbReference type="AlphaFoldDB" id="A0A9P7BII5"/>
<accession>A0A9P7BII5</accession>
<dbReference type="Proteomes" id="UP000716291">
    <property type="component" value="Unassembled WGS sequence"/>
</dbReference>
<evidence type="ECO:0000256" key="1">
    <source>
        <dbReference type="SAM" id="MobiDB-lite"/>
    </source>
</evidence>
<comment type="caution">
    <text evidence="2">The sequence shown here is derived from an EMBL/GenBank/DDBJ whole genome shotgun (WGS) entry which is preliminary data.</text>
</comment>
<sequence>MQPPAAERRHDDDTFIVEDVAPLEPAPRASAHAAGTALALAAGGRSGAAAGTAERAGRPRAPGRRRRQPCMAGPPVRRSPLQPAALA</sequence>
<keyword evidence="3" id="KW-1185">Reference proteome</keyword>
<feature type="region of interest" description="Disordered" evidence="1">
    <location>
        <begin position="42"/>
        <end position="87"/>
    </location>
</feature>
<gene>
    <name evidence="2" type="ORF">G6F64_015275</name>
</gene>
<proteinExistence type="predicted"/>
<evidence type="ECO:0000313" key="3">
    <source>
        <dbReference type="Proteomes" id="UP000716291"/>
    </source>
</evidence>
<reference evidence="2" key="1">
    <citation type="journal article" date="2020" name="Microb. Genom.">
        <title>Genetic diversity of clinical and environmental Mucorales isolates obtained from an investigation of mucormycosis cases among solid organ transplant recipients.</title>
        <authorList>
            <person name="Nguyen M.H."/>
            <person name="Kaul D."/>
            <person name="Muto C."/>
            <person name="Cheng S.J."/>
            <person name="Richter R.A."/>
            <person name="Bruno V.M."/>
            <person name="Liu G."/>
            <person name="Beyhan S."/>
            <person name="Sundermann A.J."/>
            <person name="Mounaud S."/>
            <person name="Pasculle A.W."/>
            <person name="Nierman W.C."/>
            <person name="Driscoll E."/>
            <person name="Cumbie R."/>
            <person name="Clancy C.J."/>
            <person name="Dupont C.L."/>
        </authorList>
    </citation>
    <scope>NUCLEOTIDE SEQUENCE</scope>
    <source>
        <strain evidence="2">GL11</strain>
    </source>
</reference>
<name>A0A9P7BII5_RHIOR</name>
<protein>
    <submittedName>
        <fullName evidence="2">Uncharacterized protein</fullName>
    </submittedName>
</protein>
<dbReference type="EMBL" id="JAANQT010012334">
    <property type="protein sequence ID" value="KAG1273793.1"/>
    <property type="molecule type" value="Genomic_DNA"/>
</dbReference>
<organism evidence="2 3">
    <name type="scientific">Rhizopus oryzae</name>
    <name type="common">Mucormycosis agent</name>
    <name type="synonym">Rhizopus arrhizus var. delemar</name>
    <dbReference type="NCBI Taxonomy" id="64495"/>
    <lineage>
        <taxon>Eukaryota</taxon>
        <taxon>Fungi</taxon>
        <taxon>Fungi incertae sedis</taxon>
        <taxon>Mucoromycota</taxon>
        <taxon>Mucoromycotina</taxon>
        <taxon>Mucoromycetes</taxon>
        <taxon>Mucorales</taxon>
        <taxon>Mucorineae</taxon>
        <taxon>Rhizopodaceae</taxon>
        <taxon>Rhizopus</taxon>
    </lineage>
</organism>
<evidence type="ECO:0000313" key="2">
    <source>
        <dbReference type="EMBL" id="KAG1273793.1"/>
    </source>
</evidence>
<feature type="compositionally biased region" description="Low complexity" evidence="1">
    <location>
        <begin position="42"/>
        <end position="54"/>
    </location>
</feature>